<dbReference type="AlphaFoldDB" id="A0A4R7G6R2"/>
<dbReference type="Gene3D" id="3.40.50.10320">
    <property type="entry name" value="LmbE-like"/>
    <property type="match status" value="1"/>
</dbReference>
<evidence type="ECO:0000313" key="2">
    <source>
        <dbReference type="EMBL" id="TDS86998.1"/>
    </source>
</evidence>
<dbReference type="PANTHER" id="PTHR12993">
    <property type="entry name" value="N-ACETYLGLUCOSAMINYL-PHOSPHATIDYLINOSITOL DE-N-ACETYLASE-RELATED"/>
    <property type="match status" value="1"/>
</dbReference>
<gene>
    <name evidence="2" type="ORF">EV640_102293</name>
</gene>
<dbReference type="InterPro" id="IPR024078">
    <property type="entry name" value="LmbE-like_dom_sf"/>
</dbReference>
<dbReference type="GO" id="GO:0016137">
    <property type="term" value="P:glycoside metabolic process"/>
    <property type="evidence" value="ECO:0007669"/>
    <property type="project" value="UniProtKB-ARBA"/>
</dbReference>
<dbReference type="SUPFAM" id="SSF102588">
    <property type="entry name" value="LmbE-like"/>
    <property type="match status" value="1"/>
</dbReference>
<reference evidence="2 3" key="1">
    <citation type="submission" date="2019-03" db="EMBL/GenBank/DDBJ databases">
        <title>Genomic Encyclopedia of Type Strains, Phase III (KMG-III): the genomes of soil and plant-associated and newly described type strains.</title>
        <authorList>
            <person name="Whitman W."/>
        </authorList>
    </citation>
    <scope>NUCLEOTIDE SEQUENCE [LARGE SCALE GENOMIC DNA]</scope>
    <source>
        <strain evidence="2 3">DSM 27373</strain>
    </source>
</reference>
<name>A0A4R7G6R2_9MICC</name>
<evidence type="ECO:0000313" key="3">
    <source>
        <dbReference type="Proteomes" id="UP000294506"/>
    </source>
</evidence>
<evidence type="ECO:0000256" key="1">
    <source>
        <dbReference type="ARBA" id="ARBA00022833"/>
    </source>
</evidence>
<comment type="caution">
    <text evidence="2">The sequence shown here is derived from an EMBL/GenBank/DDBJ whole genome shotgun (WGS) entry which is preliminary data.</text>
</comment>
<dbReference type="Pfam" id="PF02585">
    <property type="entry name" value="PIG-L"/>
    <property type="match status" value="1"/>
</dbReference>
<dbReference type="GO" id="GO:0016811">
    <property type="term" value="F:hydrolase activity, acting on carbon-nitrogen (but not peptide) bonds, in linear amides"/>
    <property type="evidence" value="ECO:0007669"/>
    <property type="project" value="TreeGrafter"/>
</dbReference>
<organism evidence="2 3">
    <name type="scientific">Nesterenkonia aurantiaca</name>
    <dbReference type="NCBI Taxonomy" id="1436010"/>
    <lineage>
        <taxon>Bacteria</taxon>
        <taxon>Bacillati</taxon>
        <taxon>Actinomycetota</taxon>
        <taxon>Actinomycetes</taxon>
        <taxon>Micrococcales</taxon>
        <taxon>Micrococcaceae</taxon>
        <taxon>Nesterenkonia</taxon>
    </lineage>
</organism>
<keyword evidence="1" id="KW-0862">Zinc</keyword>
<protein>
    <submittedName>
        <fullName evidence="2">LmbE family N-acetylglucosaminyl deacetylase</fullName>
    </submittedName>
</protein>
<dbReference type="Proteomes" id="UP000294506">
    <property type="component" value="Unassembled WGS sequence"/>
</dbReference>
<dbReference type="InterPro" id="IPR003737">
    <property type="entry name" value="GlcNAc_PI_deacetylase-related"/>
</dbReference>
<proteinExistence type="predicted"/>
<keyword evidence="3" id="KW-1185">Reference proteome</keyword>
<sequence length="245" mass="26704">MSKDPAALPEYPDAELRRVLCVVAHPDDMEYGASAAVARWTAQGAEVSYLLLTAGEAGMRSQDPEEAAAIRAEEQRRACELVGVTDLVILDLPDGTLQASLDARRQIARRIRELRPEVVLTQTWALEVGWGLNHADHRAAGLATLDAIRDADNPWVFRELLEQERLEPWAVRELLVFGAGPTHVIDISGEPLQRGLASLEAHEQYLAELGGAAETREMLESMAAQQAQGLPGVDHALGVAVHRMA</sequence>
<dbReference type="PANTHER" id="PTHR12993:SF28">
    <property type="entry name" value="LMBE FAMILY PROTEIN"/>
    <property type="match status" value="1"/>
</dbReference>
<accession>A0A4R7G6R2</accession>
<dbReference type="EMBL" id="SOAN01000002">
    <property type="protein sequence ID" value="TDS86998.1"/>
    <property type="molecule type" value="Genomic_DNA"/>
</dbReference>
<dbReference type="RefSeq" id="WP_036477690.1">
    <property type="nucleotide sequence ID" value="NZ_SOAN01000002.1"/>
</dbReference>